<dbReference type="EMBL" id="JASCZI010041558">
    <property type="protein sequence ID" value="MED6130118.1"/>
    <property type="molecule type" value="Genomic_DNA"/>
</dbReference>
<keyword evidence="2" id="KW-1185">Reference proteome</keyword>
<organism evidence="1 2">
    <name type="scientific">Stylosanthes scabra</name>
    <dbReference type="NCBI Taxonomy" id="79078"/>
    <lineage>
        <taxon>Eukaryota</taxon>
        <taxon>Viridiplantae</taxon>
        <taxon>Streptophyta</taxon>
        <taxon>Embryophyta</taxon>
        <taxon>Tracheophyta</taxon>
        <taxon>Spermatophyta</taxon>
        <taxon>Magnoliopsida</taxon>
        <taxon>eudicotyledons</taxon>
        <taxon>Gunneridae</taxon>
        <taxon>Pentapetalae</taxon>
        <taxon>rosids</taxon>
        <taxon>fabids</taxon>
        <taxon>Fabales</taxon>
        <taxon>Fabaceae</taxon>
        <taxon>Papilionoideae</taxon>
        <taxon>50 kb inversion clade</taxon>
        <taxon>dalbergioids sensu lato</taxon>
        <taxon>Dalbergieae</taxon>
        <taxon>Pterocarpus clade</taxon>
        <taxon>Stylosanthes</taxon>
    </lineage>
</organism>
<dbReference type="Proteomes" id="UP001341840">
    <property type="component" value="Unassembled WGS sequence"/>
</dbReference>
<accession>A0ABU6S2S0</accession>
<feature type="non-terminal residue" evidence="1">
    <location>
        <position position="54"/>
    </location>
</feature>
<evidence type="ECO:0000313" key="1">
    <source>
        <dbReference type="EMBL" id="MED6130118.1"/>
    </source>
</evidence>
<evidence type="ECO:0000313" key="2">
    <source>
        <dbReference type="Proteomes" id="UP001341840"/>
    </source>
</evidence>
<reference evidence="1 2" key="1">
    <citation type="journal article" date="2023" name="Plants (Basel)">
        <title>Bridging the Gap: Combining Genomics and Transcriptomics Approaches to Understand Stylosanthes scabra, an Orphan Legume from the Brazilian Caatinga.</title>
        <authorList>
            <person name="Ferreira-Neto J.R.C."/>
            <person name="da Silva M.D."/>
            <person name="Binneck E."/>
            <person name="de Melo N.F."/>
            <person name="da Silva R.H."/>
            <person name="de Melo A.L.T.M."/>
            <person name="Pandolfi V."/>
            <person name="Bustamante F.O."/>
            <person name="Brasileiro-Vidal A.C."/>
            <person name="Benko-Iseppon A.M."/>
        </authorList>
    </citation>
    <scope>NUCLEOTIDE SEQUENCE [LARGE SCALE GENOMIC DNA]</scope>
    <source>
        <tissue evidence="1">Leaves</tissue>
    </source>
</reference>
<protein>
    <submittedName>
        <fullName evidence="1">Uncharacterized protein</fullName>
    </submittedName>
</protein>
<gene>
    <name evidence="1" type="ORF">PIB30_114910</name>
</gene>
<comment type="caution">
    <text evidence="1">The sequence shown here is derived from an EMBL/GenBank/DDBJ whole genome shotgun (WGS) entry which is preliminary data.</text>
</comment>
<sequence>MEVDDEQYDEVGARDDMEGLINDLFGEGVTAGPNAEAEKFYGLMERASQELYPG</sequence>
<proteinExistence type="predicted"/>
<name>A0ABU6S2S0_9FABA</name>